<dbReference type="Proteomes" id="UP001348149">
    <property type="component" value="Unassembled WGS sequence"/>
</dbReference>
<evidence type="ECO:0000256" key="1">
    <source>
        <dbReference type="SAM" id="SignalP"/>
    </source>
</evidence>
<protein>
    <recommendedName>
        <fullName evidence="4">Secreted protein</fullName>
    </recommendedName>
</protein>
<evidence type="ECO:0000313" key="2">
    <source>
        <dbReference type="EMBL" id="MEC3860343.1"/>
    </source>
</evidence>
<feature type="signal peptide" evidence="1">
    <location>
        <begin position="1"/>
        <end position="23"/>
    </location>
</feature>
<feature type="chain" id="PRO_5046237107" description="Secreted protein" evidence="1">
    <location>
        <begin position="24"/>
        <end position="106"/>
    </location>
</feature>
<gene>
    <name evidence="2" type="ORF">VK792_03530</name>
</gene>
<evidence type="ECO:0008006" key="4">
    <source>
        <dbReference type="Google" id="ProtNLM"/>
    </source>
</evidence>
<organism evidence="2 3">
    <name type="scientific">Mesobacterium hydrothermale</name>
    <dbReference type="NCBI Taxonomy" id="3111907"/>
    <lineage>
        <taxon>Bacteria</taxon>
        <taxon>Pseudomonadati</taxon>
        <taxon>Pseudomonadota</taxon>
        <taxon>Alphaproteobacteria</taxon>
        <taxon>Rhodobacterales</taxon>
        <taxon>Roseobacteraceae</taxon>
        <taxon>Mesobacterium</taxon>
    </lineage>
</organism>
<dbReference type="RefSeq" id="WP_326295966.1">
    <property type="nucleotide sequence ID" value="NZ_JAYLLH010000003.1"/>
</dbReference>
<keyword evidence="3" id="KW-1185">Reference proteome</keyword>
<comment type="caution">
    <text evidence="2">The sequence shown here is derived from an EMBL/GenBank/DDBJ whole genome shotgun (WGS) entry which is preliminary data.</text>
</comment>
<accession>A0ABU6HCZ8</accession>
<name>A0ABU6HCZ8_9RHOB</name>
<proteinExistence type="predicted"/>
<keyword evidence="1" id="KW-0732">Signal</keyword>
<evidence type="ECO:0000313" key="3">
    <source>
        <dbReference type="Proteomes" id="UP001348149"/>
    </source>
</evidence>
<reference evidence="2 3" key="1">
    <citation type="submission" date="2024-01" db="EMBL/GenBank/DDBJ databases">
        <title>Mesobacterium rodlantinim sp. nov., isolated from shallow sea hydrothermal systems off Kueishantao Island.</title>
        <authorList>
            <person name="Su Z."/>
            <person name="Tang K."/>
        </authorList>
    </citation>
    <scope>NUCLEOTIDE SEQUENCE [LARGE SCALE GENOMIC DNA]</scope>
    <source>
        <strain evidence="2 3">TK19101</strain>
    </source>
</reference>
<sequence>MPFLKAITGATVAVVLSAGGALAWGDMYMGDGTNNPNSDMLIYAYPAENNCPAGLQPITVGGVICCGNPNTTGTYYNRASAPKKRTYQSYAPRAYAPVGEKGVLYK</sequence>
<dbReference type="EMBL" id="JAYLLH010000003">
    <property type="protein sequence ID" value="MEC3860343.1"/>
    <property type="molecule type" value="Genomic_DNA"/>
</dbReference>